<proteinExistence type="predicted"/>
<dbReference type="EMBL" id="BLVP01000035">
    <property type="protein sequence ID" value="GFM38199.1"/>
    <property type="molecule type" value="Genomic_DNA"/>
</dbReference>
<organism evidence="1 2">
    <name type="scientific">Desulfovibrio psychrotolerans</name>
    <dbReference type="NCBI Taxonomy" id="415242"/>
    <lineage>
        <taxon>Bacteria</taxon>
        <taxon>Pseudomonadati</taxon>
        <taxon>Thermodesulfobacteriota</taxon>
        <taxon>Desulfovibrionia</taxon>
        <taxon>Desulfovibrionales</taxon>
        <taxon>Desulfovibrionaceae</taxon>
        <taxon>Desulfovibrio</taxon>
    </lineage>
</organism>
<comment type="caution">
    <text evidence="1">The sequence shown here is derived from an EMBL/GenBank/DDBJ whole genome shotgun (WGS) entry which is preliminary data.</text>
</comment>
<dbReference type="RefSeq" id="WP_174410818.1">
    <property type="nucleotide sequence ID" value="NZ_BLVP01000035.1"/>
</dbReference>
<dbReference type="AlphaFoldDB" id="A0A7J0BWV5"/>
<protein>
    <submittedName>
        <fullName evidence="1">Uncharacterized protein</fullName>
    </submittedName>
</protein>
<evidence type="ECO:0000313" key="1">
    <source>
        <dbReference type="EMBL" id="GFM38199.1"/>
    </source>
</evidence>
<gene>
    <name evidence="1" type="ORF">DSM19430T_28830</name>
</gene>
<accession>A0A7J0BWV5</accession>
<sequence>MNIILGFVLYAVAVITCVWLAREASRRLSFHHSSLCGTGRLRKGLRPMRHQAEHLCLGMMCPSHDADCVRRRG</sequence>
<keyword evidence="2" id="KW-1185">Reference proteome</keyword>
<name>A0A7J0BWV5_9BACT</name>
<dbReference type="Proteomes" id="UP000503820">
    <property type="component" value="Unassembled WGS sequence"/>
</dbReference>
<reference evidence="1 2" key="1">
    <citation type="submission" date="2020-05" db="EMBL/GenBank/DDBJ databases">
        <title>Draft genome sequence of Desulfovibrio psychrotolerans JS1T.</title>
        <authorList>
            <person name="Ueno A."/>
            <person name="Tamazawa S."/>
            <person name="Tamamura S."/>
            <person name="Murakami T."/>
            <person name="Kiyama T."/>
            <person name="Inomata H."/>
            <person name="Amano Y."/>
            <person name="Miyakawa K."/>
            <person name="Tamaki H."/>
            <person name="Naganuma T."/>
            <person name="Kaneko K."/>
        </authorList>
    </citation>
    <scope>NUCLEOTIDE SEQUENCE [LARGE SCALE GENOMIC DNA]</scope>
    <source>
        <strain evidence="1 2">JS1</strain>
    </source>
</reference>
<evidence type="ECO:0000313" key="2">
    <source>
        <dbReference type="Proteomes" id="UP000503820"/>
    </source>
</evidence>